<dbReference type="GeneID" id="111121669"/>
<sequence length="208" mass="24138">MQGTLLLPLSHNRHRLHKMRHGSPTLTFLQMQQISQLLYQLYHQLHARQGFSGYHRRTCNRGNSTYTFSMVKEKILKILEDYEVSQKEAKFNYTLYSSVYSVWMKFDSRSVPLKINDLKEISMKVCRTLQNSRNGYPKEELDTGLTSGSIAAITISMLYLTILLIIAIFLIHRKHKERNKVGSTPTVSEENWTSKAPIKTSLNTEHEC</sequence>
<keyword evidence="3" id="KW-1185">Reference proteome</keyword>
<protein>
    <submittedName>
        <fullName evidence="4">Uncharacterized protein LOC111121669</fullName>
    </submittedName>
</protein>
<keyword evidence="2" id="KW-0812">Transmembrane</keyword>
<evidence type="ECO:0000256" key="1">
    <source>
        <dbReference type="SAM" id="MobiDB-lite"/>
    </source>
</evidence>
<feature type="transmembrane region" description="Helical" evidence="2">
    <location>
        <begin position="150"/>
        <end position="171"/>
    </location>
</feature>
<keyword evidence="2" id="KW-0472">Membrane</keyword>
<evidence type="ECO:0000313" key="4">
    <source>
        <dbReference type="RefSeq" id="XP_022318742.1"/>
    </source>
</evidence>
<dbReference type="AlphaFoldDB" id="A0A8B8CSD5"/>
<name>A0A8B8CSD5_CRAVI</name>
<reference evidence="4" key="1">
    <citation type="submission" date="2025-08" db="UniProtKB">
        <authorList>
            <consortium name="RefSeq"/>
        </authorList>
    </citation>
    <scope>IDENTIFICATION</scope>
    <source>
        <tissue evidence="4">Whole sample</tissue>
    </source>
</reference>
<organism evidence="3 4">
    <name type="scientific">Crassostrea virginica</name>
    <name type="common">Eastern oyster</name>
    <dbReference type="NCBI Taxonomy" id="6565"/>
    <lineage>
        <taxon>Eukaryota</taxon>
        <taxon>Metazoa</taxon>
        <taxon>Spiralia</taxon>
        <taxon>Lophotrochozoa</taxon>
        <taxon>Mollusca</taxon>
        <taxon>Bivalvia</taxon>
        <taxon>Autobranchia</taxon>
        <taxon>Pteriomorphia</taxon>
        <taxon>Ostreida</taxon>
        <taxon>Ostreoidea</taxon>
        <taxon>Ostreidae</taxon>
        <taxon>Crassostrea</taxon>
    </lineage>
</organism>
<evidence type="ECO:0000256" key="2">
    <source>
        <dbReference type="SAM" id="Phobius"/>
    </source>
</evidence>
<dbReference type="OrthoDB" id="10628701at2759"/>
<feature type="compositionally biased region" description="Polar residues" evidence="1">
    <location>
        <begin position="181"/>
        <end position="194"/>
    </location>
</feature>
<dbReference type="KEGG" id="cvn:111121669"/>
<keyword evidence="2" id="KW-1133">Transmembrane helix</keyword>
<gene>
    <name evidence="4" type="primary">LOC111121669</name>
</gene>
<dbReference type="RefSeq" id="XP_022318742.1">
    <property type="nucleotide sequence ID" value="XM_022463034.1"/>
</dbReference>
<accession>A0A8B8CSD5</accession>
<proteinExistence type="predicted"/>
<evidence type="ECO:0000313" key="3">
    <source>
        <dbReference type="Proteomes" id="UP000694844"/>
    </source>
</evidence>
<dbReference type="Proteomes" id="UP000694844">
    <property type="component" value="Chromosome 2"/>
</dbReference>
<feature type="region of interest" description="Disordered" evidence="1">
    <location>
        <begin position="180"/>
        <end position="208"/>
    </location>
</feature>